<dbReference type="Proteomes" id="UP000217083">
    <property type="component" value="Unassembled WGS sequence"/>
</dbReference>
<evidence type="ECO:0000256" key="1">
    <source>
        <dbReference type="SAM" id="Phobius"/>
    </source>
</evidence>
<keyword evidence="1" id="KW-1133">Transmembrane helix</keyword>
<evidence type="ECO:0000313" key="2">
    <source>
        <dbReference type="EMBL" id="OZM57167.1"/>
    </source>
</evidence>
<gene>
    <name evidence="2" type="ORF">CIB95_06775</name>
</gene>
<dbReference type="EMBL" id="NPIA01000003">
    <property type="protein sequence ID" value="OZM57167.1"/>
    <property type="molecule type" value="Genomic_DNA"/>
</dbReference>
<reference evidence="2 3" key="2">
    <citation type="submission" date="2017-09" db="EMBL/GenBank/DDBJ databases">
        <title>Bacillus patelloidae sp. nov., isolated from the intestinal tract of a marine limpet.</title>
        <authorList>
            <person name="Liu R."/>
            <person name="Dong C."/>
            <person name="Shao Z."/>
        </authorList>
    </citation>
    <scope>NUCLEOTIDE SEQUENCE [LARGE SCALE GENOMIC DNA]</scope>
    <source>
        <strain evidence="2 3">SA5d-4</strain>
    </source>
</reference>
<accession>A0A263BV08</accession>
<comment type="caution">
    <text evidence="2">The sequence shown here is derived from an EMBL/GenBank/DDBJ whole genome shotgun (WGS) entry which is preliminary data.</text>
</comment>
<evidence type="ECO:0000313" key="3">
    <source>
        <dbReference type="Proteomes" id="UP000217083"/>
    </source>
</evidence>
<name>A0A263BV08_9BACI</name>
<keyword evidence="1" id="KW-0472">Membrane</keyword>
<sequence length="402" mass="45187">MNKKDWSEEELIQQLKKMPEMKDTRSKEEIFRNIEHRLPTKKSTNHKKWYVTLATSAAAIIFLLLLPSFQGENILDAPLPTEDTSNFHSQNTLPSINGNDNNNMGINSHTSIVDKIDNSVVISSINGGIYPGALINFGHSLDLVTIAVPDQQAEIMIPLAYLYNRDSLMNDANLYNAFNNNGFKIPNGLSNFLLKDARFTLVTTDSKTVHIDVNANHQFASGSTSVMMFYATVEALLKYSEFDRATFSTDGKAGIELDNVGKIYELKQSENKSGYYLYEVASTKQHFLVPIAFEGLSFEEMLNQMSIQELEKNYKAILPAGFVKDVEEIGNSVVITFDEKFNLNEMAYNIEIIDAILFTAKEFGYEFVKFNGIGDVIGLGPYNFTEKIKVPIRPNAIHVPNE</sequence>
<feature type="transmembrane region" description="Helical" evidence="1">
    <location>
        <begin position="49"/>
        <end position="69"/>
    </location>
</feature>
<dbReference type="AlphaFoldDB" id="A0A263BV08"/>
<protein>
    <recommendedName>
        <fullName evidence="4">GerMN domain-containing protein</fullName>
    </recommendedName>
</protein>
<organism evidence="2 3">
    <name type="scientific">Lottiidibacillus patelloidae</name>
    <dbReference type="NCBI Taxonomy" id="2670334"/>
    <lineage>
        <taxon>Bacteria</taxon>
        <taxon>Bacillati</taxon>
        <taxon>Bacillota</taxon>
        <taxon>Bacilli</taxon>
        <taxon>Bacillales</taxon>
        <taxon>Bacillaceae</taxon>
        <taxon>Lottiidibacillus</taxon>
    </lineage>
</organism>
<evidence type="ECO:0008006" key="4">
    <source>
        <dbReference type="Google" id="ProtNLM"/>
    </source>
</evidence>
<keyword evidence="3" id="KW-1185">Reference proteome</keyword>
<proteinExistence type="predicted"/>
<reference evidence="3" key="1">
    <citation type="submission" date="2017-08" db="EMBL/GenBank/DDBJ databases">
        <authorList>
            <person name="Huang Z."/>
        </authorList>
    </citation>
    <scope>NUCLEOTIDE SEQUENCE [LARGE SCALE GENOMIC DNA]</scope>
    <source>
        <strain evidence="3">SA5d-4</strain>
    </source>
</reference>
<keyword evidence="1" id="KW-0812">Transmembrane</keyword>
<dbReference type="RefSeq" id="WP_094923590.1">
    <property type="nucleotide sequence ID" value="NZ_NPIA01000003.1"/>
</dbReference>